<dbReference type="OrthoDB" id="10427683at2759"/>
<organism evidence="3 4">
    <name type="scientific">Postia placenta MAD-698-R-SB12</name>
    <dbReference type="NCBI Taxonomy" id="670580"/>
    <lineage>
        <taxon>Eukaryota</taxon>
        <taxon>Fungi</taxon>
        <taxon>Dikarya</taxon>
        <taxon>Basidiomycota</taxon>
        <taxon>Agaricomycotina</taxon>
        <taxon>Agaricomycetes</taxon>
        <taxon>Polyporales</taxon>
        <taxon>Adustoporiaceae</taxon>
        <taxon>Rhodonia</taxon>
    </lineage>
</organism>
<feature type="compositionally biased region" description="Low complexity" evidence="1">
    <location>
        <begin position="172"/>
        <end position="199"/>
    </location>
</feature>
<proteinExistence type="predicted"/>
<keyword evidence="2" id="KW-1133">Transmembrane helix</keyword>
<keyword evidence="2" id="KW-0812">Transmembrane</keyword>
<accession>A0A1X6N4F1</accession>
<sequence>MGLVKTETYAAQYDEVPSHPRCSNVSFVCTNYAFKMISVELEALRYEPLCGWRFLGVVVFLSFSYLVFQAVQYYREASAAAASEAKDLEASSVTDTDTERKSCSITDDTPPPVTEETYKPGPDEVVFDAQSAHDDRAVQQEPQSPAMAHQDFSPANADLGSPVTGTLDSSCTPSLAGSSSTDSSASLASQSTGGLSPSCSSPGLVDMLLSALMSGDEERLAAAKAKLAYNPTDDEDWEADSDCAASVSSSPSREPSWVSVEVPSLSYADSDSSCSADSPSVYSIEAVSVHSVDAASTCSQDAGPVCSKETTKTGVPYLDFLLSLPPPPTYDTRVPRSPIVVKTKNVKPEPEPVFTSSASWRSSVDDFGAVGLAF</sequence>
<evidence type="ECO:0000313" key="3">
    <source>
        <dbReference type="EMBL" id="OSX63356.1"/>
    </source>
</evidence>
<gene>
    <name evidence="3" type="ORF">POSPLADRAFT_1045701</name>
</gene>
<feature type="region of interest" description="Disordered" evidence="1">
    <location>
        <begin position="133"/>
        <end position="199"/>
    </location>
</feature>
<protein>
    <submittedName>
        <fullName evidence="3">Uncharacterized protein</fullName>
    </submittedName>
</protein>
<feature type="region of interest" description="Disordered" evidence="1">
    <location>
        <begin position="232"/>
        <end position="256"/>
    </location>
</feature>
<keyword evidence="2" id="KW-0472">Membrane</keyword>
<evidence type="ECO:0000256" key="1">
    <source>
        <dbReference type="SAM" id="MobiDB-lite"/>
    </source>
</evidence>
<feature type="transmembrane region" description="Helical" evidence="2">
    <location>
        <begin position="51"/>
        <end position="68"/>
    </location>
</feature>
<dbReference type="Proteomes" id="UP000194127">
    <property type="component" value="Unassembled WGS sequence"/>
</dbReference>
<keyword evidence="4" id="KW-1185">Reference proteome</keyword>
<feature type="region of interest" description="Disordered" evidence="1">
    <location>
        <begin position="85"/>
        <end position="121"/>
    </location>
</feature>
<name>A0A1X6N4F1_9APHY</name>
<reference evidence="3 4" key="1">
    <citation type="submission" date="2017-04" db="EMBL/GenBank/DDBJ databases">
        <title>Genome Sequence of the Model Brown-Rot Fungus Postia placenta SB12.</title>
        <authorList>
            <consortium name="DOE Joint Genome Institute"/>
            <person name="Gaskell J."/>
            <person name="Kersten P."/>
            <person name="Larrondo L.F."/>
            <person name="Canessa P."/>
            <person name="Martinez D."/>
            <person name="Hibbett D."/>
            <person name="Schmoll M."/>
            <person name="Kubicek C.P."/>
            <person name="Martinez A.T."/>
            <person name="Yadav J."/>
            <person name="Master E."/>
            <person name="Magnuson J.K."/>
            <person name="James T."/>
            <person name="Yaver D."/>
            <person name="Berka R."/>
            <person name="Labutti K."/>
            <person name="Lipzen A."/>
            <person name="Aerts A."/>
            <person name="Barry K."/>
            <person name="Henrissat B."/>
            <person name="Blanchette R."/>
            <person name="Grigoriev I."/>
            <person name="Cullen D."/>
        </authorList>
    </citation>
    <scope>NUCLEOTIDE SEQUENCE [LARGE SCALE GENOMIC DNA]</scope>
    <source>
        <strain evidence="3 4">MAD-698-R-SB12</strain>
    </source>
</reference>
<evidence type="ECO:0000313" key="4">
    <source>
        <dbReference type="Proteomes" id="UP000194127"/>
    </source>
</evidence>
<feature type="compositionally biased region" description="Acidic residues" evidence="1">
    <location>
        <begin position="232"/>
        <end position="241"/>
    </location>
</feature>
<evidence type="ECO:0000256" key="2">
    <source>
        <dbReference type="SAM" id="Phobius"/>
    </source>
</evidence>
<dbReference type="AlphaFoldDB" id="A0A1X6N4F1"/>
<dbReference type="RefSeq" id="XP_024340150.1">
    <property type="nucleotide sequence ID" value="XM_024478836.1"/>
</dbReference>
<dbReference type="GeneID" id="36323786"/>
<feature type="compositionally biased region" description="Low complexity" evidence="1">
    <location>
        <begin position="246"/>
        <end position="256"/>
    </location>
</feature>
<dbReference type="EMBL" id="KZ110595">
    <property type="protein sequence ID" value="OSX63356.1"/>
    <property type="molecule type" value="Genomic_DNA"/>
</dbReference>